<feature type="transmembrane region" description="Helical" evidence="1">
    <location>
        <begin position="247"/>
        <end position="266"/>
    </location>
</feature>
<dbReference type="RefSeq" id="WP_184514779.1">
    <property type="nucleotide sequence ID" value="NZ_JACIJD010000004.1"/>
</dbReference>
<keyword evidence="3" id="KW-1185">Reference proteome</keyword>
<dbReference type="Proteomes" id="UP000580654">
    <property type="component" value="Unassembled WGS sequence"/>
</dbReference>
<dbReference type="AlphaFoldDB" id="A0A840XYY6"/>
<name>A0A840XYY6_9PROT</name>
<gene>
    <name evidence="2" type="ORF">FHS87_001132</name>
</gene>
<evidence type="ECO:0000313" key="3">
    <source>
        <dbReference type="Proteomes" id="UP000580654"/>
    </source>
</evidence>
<feature type="transmembrane region" description="Helical" evidence="1">
    <location>
        <begin position="123"/>
        <end position="144"/>
    </location>
</feature>
<sequence>MAAARGAGATTLDRIAPRAEAAREPRIRRIDADDVLSALREGWGDFLAHPTQLVFLALIYPVIGLVAAQVASDGELMPMMWPLISGFALVGPVAALGIYELSRRREAGLPARWTDAFGVLRSPNLGAIVILGVMLLAIFVAWLFTAQAIFDGIFGGARPASVEEFTRQVFHTEEGRRLMLLGNIAGLLFAVLVLAVSVISFPLLLDRPVGPMTAIRSSLRAVAMNPFPMALWGMIVAGLLFLGSLPLFVGLALVLPVLGHATWRLYRKVVLA</sequence>
<dbReference type="Pfam" id="PF09955">
    <property type="entry name" value="DUF2189"/>
    <property type="match status" value="1"/>
</dbReference>
<organism evidence="2 3">
    <name type="scientific">Muricoccus pecuniae</name>
    <dbReference type="NCBI Taxonomy" id="693023"/>
    <lineage>
        <taxon>Bacteria</taxon>
        <taxon>Pseudomonadati</taxon>
        <taxon>Pseudomonadota</taxon>
        <taxon>Alphaproteobacteria</taxon>
        <taxon>Acetobacterales</taxon>
        <taxon>Roseomonadaceae</taxon>
        <taxon>Muricoccus</taxon>
    </lineage>
</organism>
<comment type="caution">
    <text evidence="2">The sequence shown here is derived from an EMBL/GenBank/DDBJ whole genome shotgun (WGS) entry which is preliminary data.</text>
</comment>
<keyword evidence="1" id="KW-0472">Membrane</keyword>
<feature type="transmembrane region" description="Helical" evidence="1">
    <location>
        <begin position="217"/>
        <end position="241"/>
    </location>
</feature>
<evidence type="ECO:0000313" key="2">
    <source>
        <dbReference type="EMBL" id="MBB5693106.1"/>
    </source>
</evidence>
<keyword evidence="1" id="KW-1133">Transmembrane helix</keyword>
<evidence type="ECO:0000256" key="1">
    <source>
        <dbReference type="SAM" id="Phobius"/>
    </source>
</evidence>
<proteinExistence type="predicted"/>
<dbReference type="InterPro" id="IPR018692">
    <property type="entry name" value="DUF2189"/>
</dbReference>
<feature type="transmembrane region" description="Helical" evidence="1">
    <location>
        <begin position="83"/>
        <end position="102"/>
    </location>
</feature>
<reference evidence="2 3" key="1">
    <citation type="submission" date="2020-08" db="EMBL/GenBank/DDBJ databases">
        <title>Genomic Encyclopedia of Type Strains, Phase IV (KMG-IV): sequencing the most valuable type-strain genomes for metagenomic binning, comparative biology and taxonomic classification.</title>
        <authorList>
            <person name="Goeker M."/>
        </authorList>
    </citation>
    <scope>NUCLEOTIDE SEQUENCE [LARGE SCALE GENOMIC DNA]</scope>
    <source>
        <strain evidence="2 3">DSM 25622</strain>
    </source>
</reference>
<keyword evidence="1" id="KW-0812">Transmembrane</keyword>
<protein>
    <submittedName>
        <fullName evidence="2">Putative membrane protein</fullName>
    </submittedName>
</protein>
<dbReference type="EMBL" id="JACIJD010000004">
    <property type="protein sequence ID" value="MBB5693106.1"/>
    <property type="molecule type" value="Genomic_DNA"/>
</dbReference>
<accession>A0A840XYY6</accession>
<feature type="transmembrane region" description="Helical" evidence="1">
    <location>
        <begin position="184"/>
        <end position="205"/>
    </location>
</feature>
<feature type="transmembrane region" description="Helical" evidence="1">
    <location>
        <begin position="53"/>
        <end position="71"/>
    </location>
</feature>